<comment type="caution">
    <text evidence="1">The sequence shown here is derived from an EMBL/GenBank/DDBJ whole genome shotgun (WGS) entry which is preliminary data.</text>
</comment>
<keyword evidence="2" id="KW-1185">Reference proteome</keyword>
<evidence type="ECO:0000313" key="1">
    <source>
        <dbReference type="EMBL" id="GFH18251.1"/>
    </source>
</evidence>
<dbReference type="Proteomes" id="UP000485058">
    <property type="component" value="Unassembled WGS sequence"/>
</dbReference>
<proteinExistence type="predicted"/>
<protein>
    <submittedName>
        <fullName evidence="1">Uncharacterized protein</fullName>
    </submittedName>
</protein>
<evidence type="ECO:0000313" key="2">
    <source>
        <dbReference type="Proteomes" id="UP000485058"/>
    </source>
</evidence>
<dbReference type="EMBL" id="BLLF01001271">
    <property type="protein sequence ID" value="GFH18251.1"/>
    <property type="molecule type" value="Genomic_DNA"/>
</dbReference>
<name>A0A699Z7V9_HAELA</name>
<feature type="non-terminal residue" evidence="1">
    <location>
        <position position="1"/>
    </location>
</feature>
<dbReference type="AlphaFoldDB" id="A0A699Z7V9"/>
<sequence>AGQQAVERQRLRSKLETGLVAGVYVQIGSDLARLQSGLAFLRAAATELQLRLTPAIPQSDPLPIAGSAAVAAQGLTHSGPDALPALEWSAAQYLGSVEAAEAITREVVRIYARHGVTPLIESSVRSASELQPVLDLLSLYKSAAVEPTGGGAGEPQLQLPV</sequence>
<organism evidence="1 2">
    <name type="scientific">Haematococcus lacustris</name>
    <name type="common">Green alga</name>
    <name type="synonym">Haematococcus pluvialis</name>
    <dbReference type="NCBI Taxonomy" id="44745"/>
    <lineage>
        <taxon>Eukaryota</taxon>
        <taxon>Viridiplantae</taxon>
        <taxon>Chlorophyta</taxon>
        <taxon>core chlorophytes</taxon>
        <taxon>Chlorophyceae</taxon>
        <taxon>CS clade</taxon>
        <taxon>Chlamydomonadales</taxon>
        <taxon>Haematococcaceae</taxon>
        <taxon>Haematococcus</taxon>
    </lineage>
</organism>
<gene>
    <name evidence="1" type="ORF">HaLaN_15021</name>
</gene>
<accession>A0A699Z7V9</accession>
<reference evidence="1 2" key="1">
    <citation type="submission" date="2020-02" db="EMBL/GenBank/DDBJ databases">
        <title>Draft genome sequence of Haematococcus lacustris strain NIES-144.</title>
        <authorList>
            <person name="Morimoto D."/>
            <person name="Nakagawa S."/>
            <person name="Yoshida T."/>
            <person name="Sawayama S."/>
        </authorList>
    </citation>
    <scope>NUCLEOTIDE SEQUENCE [LARGE SCALE GENOMIC DNA]</scope>
    <source>
        <strain evidence="1 2">NIES-144</strain>
    </source>
</reference>